<feature type="compositionally biased region" description="Pro residues" evidence="1">
    <location>
        <begin position="87"/>
        <end position="96"/>
    </location>
</feature>
<protein>
    <submittedName>
        <fullName evidence="2">Uncharacterized protein</fullName>
    </submittedName>
</protein>
<feature type="compositionally biased region" description="Basic and acidic residues" evidence="1">
    <location>
        <begin position="109"/>
        <end position="137"/>
    </location>
</feature>
<gene>
    <name evidence="2" type="ORF">GGI19_006766</name>
</gene>
<name>A0A9W8L824_9FUNG</name>
<keyword evidence="3" id="KW-1185">Reference proteome</keyword>
<evidence type="ECO:0000313" key="3">
    <source>
        <dbReference type="Proteomes" id="UP001140011"/>
    </source>
</evidence>
<sequence length="204" mass="21361">MRTNDSRSVERPAPCVGTEVGTKLSEQRAPANDTGDNEVSSPLPTLSELSTLLSSPQHKEFLLPPQHEELLLPLSPLSQPEESSPLPAQPESPPLPALSEEVPASDPAGQRKEKPTADGNKGAKTDKLRTKKSDGKASSKCRTSNGDSDNKAIFMPPASDKQHAEPVSDAAAVVPPVVEASSAADANDVSTSALSANIEQQGEL</sequence>
<dbReference type="EMBL" id="JANBUH010001753">
    <property type="protein sequence ID" value="KAJ2742857.1"/>
    <property type="molecule type" value="Genomic_DNA"/>
</dbReference>
<dbReference type="Proteomes" id="UP001140011">
    <property type="component" value="Unassembled WGS sequence"/>
</dbReference>
<feature type="compositionally biased region" description="Low complexity" evidence="1">
    <location>
        <begin position="71"/>
        <end position="86"/>
    </location>
</feature>
<feature type="compositionally biased region" description="Basic and acidic residues" evidence="1">
    <location>
        <begin position="57"/>
        <end position="70"/>
    </location>
</feature>
<feature type="compositionally biased region" description="Low complexity" evidence="1">
    <location>
        <begin position="40"/>
        <end position="56"/>
    </location>
</feature>
<reference evidence="2" key="1">
    <citation type="submission" date="2022-07" db="EMBL/GenBank/DDBJ databases">
        <title>Phylogenomic reconstructions and comparative analyses of Kickxellomycotina fungi.</title>
        <authorList>
            <person name="Reynolds N.K."/>
            <person name="Stajich J.E."/>
            <person name="Barry K."/>
            <person name="Grigoriev I.V."/>
            <person name="Crous P."/>
            <person name="Smith M.E."/>
        </authorList>
    </citation>
    <scope>NUCLEOTIDE SEQUENCE</scope>
    <source>
        <strain evidence="2">BCRC 34297</strain>
    </source>
</reference>
<accession>A0A9W8L824</accession>
<organism evidence="2 3">
    <name type="scientific">Coemansia pectinata</name>
    <dbReference type="NCBI Taxonomy" id="1052879"/>
    <lineage>
        <taxon>Eukaryota</taxon>
        <taxon>Fungi</taxon>
        <taxon>Fungi incertae sedis</taxon>
        <taxon>Zoopagomycota</taxon>
        <taxon>Kickxellomycotina</taxon>
        <taxon>Kickxellomycetes</taxon>
        <taxon>Kickxellales</taxon>
        <taxon>Kickxellaceae</taxon>
        <taxon>Coemansia</taxon>
    </lineage>
</organism>
<comment type="caution">
    <text evidence="2">The sequence shown here is derived from an EMBL/GenBank/DDBJ whole genome shotgun (WGS) entry which is preliminary data.</text>
</comment>
<proteinExistence type="predicted"/>
<evidence type="ECO:0000313" key="2">
    <source>
        <dbReference type="EMBL" id="KAJ2742857.1"/>
    </source>
</evidence>
<dbReference type="AlphaFoldDB" id="A0A9W8L824"/>
<evidence type="ECO:0000256" key="1">
    <source>
        <dbReference type="SAM" id="MobiDB-lite"/>
    </source>
</evidence>
<feature type="non-terminal residue" evidence="2">
    <location>
        <position position="204"/>
    </location>
</feature>
<feature type="compositionally biased region" description="Basic and acidic residues" evidence="1">
    <location>
        <begin position="1"/>
        <end position="10"/>
    </location>
</feature>
<feature type="region of interest" description="Disordered" evidence="1">
    <location>
        <begin position="1"/>
        <end position="170"/>
    </location>
</feature>